<feature type="compositionally biased region" description="Basic and acidic residues" evidence="1">
    <location>
        <begin position="48"/>
        <end position="66"/>
    </location>
</feature>
<protein>
    <submittedName>
        <fullName evidence="2">Uncharacterized protein</fullName>
    </submittedName>
</protein>
<name>A0A0L0T2B4_ALLM3</name>
<dbReference type="eggNOG" id="ENOG502QRAS">
    <property type="taxonomic scope" value="Eukaryota"/>
</dbReference>
<feature type="compositionally biased region" description="Low complexity" evidence="1">
    <location>
        <begin position="466"/>
        <end position="481"/>
    </location>
</feature>
<gene>
    <name evidence="2" type="ORF">AMAG_13506</name>
</gene>
<feature type="compositionally biased region" description="Basic residues" evidence="1">
    <location>
        <begin position="494"/>
        <end position="504"/>
    </location>
</feature>
<reference evidence="3" key="2">
    <citation type="submission" date="2009-11" db="EMBL/GenBank/DDBJ databases">
        <title>The Genome Sequence of Allomyces macrogynus strain ATCC 38327.</title>
        <authorList>
            <consortium name="The Broad Institute Genome Sequencing Platform"/>
            <person name="Russ C."/>
            <person name="Cuomo C."/>
            <person name="Shea T."/>
            <person name="Young S.K."/>
            <person name="Zeng Q."/>
            <person name="Koehrsen M."/>
            <person name="Haas B."/>
            <person name="Borodovsky M."/>
            <person name="Guigo R."/>
            <person name="Alvarado L."/>
            <person name="Berlin A."/>
            <person name="Borenstein D."/>
            <person name="Chen Z."/>
            <person name="Engels R."/>
            <person name="Freedman E."/>
            <person name="Gellesch M."/>
            <person name="Goldberg J."/>
            <person name="Griggs A."/>
            <person name="Gujja S."/>
            <person name="Heiman D."/>
            <person name="Hepburn T."/>
            <person name="Howarth C."/>
            <person name="Jen D."/>
            <person name="Larson L."/>
            <person name="Lewis B."/>
            <person name="Mehta T."/>
            <person name="Park D."/>
            <person name="Pearson M."/>
            <person name="Roberts A."/>
            <person name="Saif S."/>
            <person name="Shenoy N."/>
            <person name="Sisk P."/>
            <person name="Stolte C."/>
            <person name="Sykes S."/>
            <person name="Walk T."/>
            <person name="White J."/>
            <person name="Yandava C."/>
            <person name="Burger G."/>
            <person name="Gray M.W."/>
            <person name="Holland P.W.H."/>
            <person name="King N."/>
            <person name="Lang F.B.F."/>
            <person name="Roger A.J."/>
            <person name="Ruiz-Trillo I."/>
            <person name="Lander E."/>
            <person name="Nusbaum C."/>
        </authorList>
    </citation>
    <scope>NUCLEOTIDE SEQUENCE [LARGE SCALE GENOMIC DNA]</scope>
    <source>
        <strain evidence="3">ATCC 38327</strain>
    </source>
</reference>
<reference evidence="2 3" key="1">
    <citation type="submission" date="2009-11" db="EMBL/GenBank/DDBJ databases">
        <title>Annotation of Allomyces macrogynus ATCC 38327.</title>
        <authorList>
            <consortium name="The Broad Institute Genome Sequencing Platform"/>
            <person name="Russ C."/>
            <person name="Cuomo C."/>
            <person name="Burger G."/>
            <person name="Gray M.W."/>
            <person name="Holland P.W.H."/>
            <person name="King N."/>
            <person name="Lang F.B.F."/>
            <person name="Roger A.J."/>
            <person name="Ruiz-Trillo I."/>
            <person name="Young S.K."/>
            <person name="Zeng Q."/>
            <person name="Gargeya S."/>
            <person name="Fitzgerald M."/>
            <person name="Haas B."/>
            <person name="Abouelleil A."/>
            <person name="Alvarado L."/>
            <person name="Arachchi H.M."/>
            <person name="Berlin A."/>
            <person name="Chapman S.B."/>
            <person name="Gearin G."/>
            <person name="Goldberg J."/>
            <person name="Griggs A."/>
            <person name="Gujja S."/>
            <person name="Hansen M."/>
            <person name="Heiman D."/>
            <person name="Howarth C."/>
            <person name="Larimer J."/>
            <person name="Lui A."/>
            <person name="MacDonald P.J.P."/>
            <person name="McCowen C."/>
            <person name="Montmayeur A."/>
            <person name="Murphy C."/>
            <person name="Neiman D."/>
            <person name="Pearson M."/>
            <person name="Priest M."/>
            <person name="Roberts A."/>
            <person name="Saif S."/>
            <person name="Shea T."/>
            <person name="Sisk P."/>
            <person name="Stolte C."/>
            <person name="Sykes S."/>
            <person name="Wortman J."/>
            <person name="Nusbaum C."/>
            <person name="Birren B."/>
        </authorList>
    </citation>
    <scope>NUCLEOTIDE SEQUENCE [LARGE SCALE GENOMIC DNA]</scope>
    <source>
        <strain evidence="2 3">ATCC 38327</strain>
    </source>
</reference>
<evidence type="ECO:0000256" key="1">
    <source>
        <dbReference type="SAM" id="MobiDB-lite"/>
    </source>
</evidence>
<dbReference type="AlphaFoldDB" id="A0A0L0T2B4"/>
<dbReference type="EMBL" id="GG745358">
    <property type="protein sequence ID" value="KNE68867.1"/>
    <property type="molecule type" value="Genomic_DNA"/>
</dbReference>
<accession>A0A0L0T2B4</accession>
<feature type="compositionally biased region" description="Basic and acidic residues" evidence="1">
    <location>
        <begin position="382"/>
        <end position="396"/>
    </location>
</feature>
<evidence type="ECO:0000313" key="3">
    <source>
        <dbReference type="Proteomes" id="UP000054350"/>
    </source>
</evidence>
<dbReference type="STRING" id="578462.A0A0L0T2B4"/>
<dbReference type="Proteomes" id="UP000054350">
    <property type="component" value="Unassembled WGS sequence"/>
</dbReference>
<dbReference type="InterPro" id="IPR049733">
    <property type="entry name" value="CCDC61_N"/>
</dbReference>
<feature type="compositionally biased region" description="Low complexity" evidence="1">
    <location>
        <begin position="35"/>
        <end position="46"/>
    </location>
</feature>
<feature type="compositionally biased region" description="Low complexity" evidence="1">
    <location>
        <begin position="324"/>
        <end position="335"/>
    </location>
</feature>
<feature type="region of interest" description="Disordered" evidence="1">
    <location>
        <begin position="1"/>
        <end position="66"/>
    </location>
</feature>
<evidence type="ECO:0000313" key="2">
    <source>
        <dbReference type="EMBL" id="KNE68867.1"/>
    </source>
</evidence>
<feature type="region of interest" description="Disordered" evidence="1">
    <location>
        <begin position="310"/>
        <end position="642"/>
    </location>
</feature>
<sequence>MMASAVFSEDPDPSNLSMPSFLLDHDPMHRPTAPRPSRSMRAAPAAPREPKTADHDAARTRRTETATLRLRDGHYELVAQVTMGNDDHAGSKNAPARTLRLWLSKLADLPLAAAARRPDAAALDAWTADVTADYVEAMTRKAGNAKQFSVFVEMLFKSMAQGDPCVALDVLTADDLTALKARTAPGARSTAIPLNEQKRYLILTYTSAYDRVHYPLPLAYHPAHHEPTTLIRMLKALQAENKHLRHQLHRPEQHMGPNQVVLDAHVVDELYAHAQHLAEEVSRAQADADAWRAKYDDLVVTALGPPKRSIATRRGSAAASREPSTGSVRSSVGRRNVVDPPQPRPTRRTESQESVYSTRSLAPRPHARRTESQDYVPLRSAPLHDDSYLVDTDRSPAHPHRARRTNTSGSASRDRAPAPFRRFDPTEWARARAARMRGTSATSVSSRGSAASSSSTRRELVPRSPPVSRRTPATSPSTRRVPPAPPSPKSAQRKDRRRPTHHRSPSPPPPRSTRRTKSPPRRTWITAPSGNRAREVPVPRPAAGSPKRGPVRSSGYGRPPAHLSPRRGAPSPPKTTTAGRRDEGRERERRRAWTPRASDVGSGSEAEEEGSDWSRAGGSWRRGDKVRDVSVGSTNGRAASREIEARLDRLAESLRRARAEMV</sequence>
<keyword evidence="3" id="KW-1185">Reference proteome</keyword>
<dbReference type="OrthoDB" id="568137at2759"/>
<dbReference type="VEuPathDB" id="FungiDB:AMAG_13506"/>
<organism evidence="2 3">
    <name type="scientific">Allomyces macrogynus (strain ATCC 38327)</name>
    <name type="common">Allomyces javanicus var. macrogynus</name>
    <dbReference type="NCBI Taxonomy" id="578462"/>
    <lineage>
        <taxon>Eukaryota</taxon>
        <taxon>Fungi</taxon>
        <taxon>Fungi incertae sedis</taxon>
        <taxon>Blastocladiomycota</taxon>
        <taxon>Blastocladiomycetes</taxon>
        <taxon>Blastocladiales</taxon>
        <taxon>Blastocladiaceae</taxon>
        <taxon>Allomyces</taxon>
    </lineage>
</organism>
<proteinExistence type="predicted"/>
<feature type="compositionally biased region" description="Basic and acidic residues" evidence="1">
    <location>
        <begin position="412"/>
        <end position="430"/>
    </location>
</feature>
<feature type="compositionally biased region" description="Low complexity" evidence="1">
    <location>
        <begin position="437"/>
        <end position="455"/>
    </location>
</feature>
<feature type="compositionally biased region" description="Basic and acidic residues" evidence="1">
    <location>
        <begin position="579"/>
        <end position="591"/>
    </location>
</feature>
<dbReference type="CDD" id="cd22284">
    <property type="entry name" value="HD_CCDC61_N"/>
    <property type="match status" value="1"/>
</dbReference>